<keyword evidence="7" id="KW-1185">Reference proteome</keyword>
<dbReference type="InterPro" id="IPR014718">
    <property type="entry name" value="GH-type_carb-bd"/>
</dbReference>
<evidence type="ECO:0000256" key="3">
    <source>
        <dbReference type="ARBA" id="ARBA00023235"/>
    </source>
</evidence>
<dbReference type="Pfam" id="PF01263">
    <property type="entry name" value="Aldose_epim"/>
    <property type="match status" value="1"/>
</dbReference>
<dbReference type="SUPFAM" id="SSF74650">
    <property type="entry name" value="Galactose mutarotase-like"/>
    <property type="match status" value="1"/>
</dbReference>
<evidence type="ECO:0000256" key="4">
    <source>
        <dbReference type="PIRNR" id="PIRNR016020"/>
    </source>
</evidence>
<reference evidence="6 7" key="1">
    <citation type="journal article" date="2019" name="Int. J. Syst. Evol. Microbiol.">
        <title>Limnobaculum parvum gen. nov., sp. nov., isolated from a freshwater lake.</title>
        <authorList>
            <person name="Baek C."/>
            <person name="Shin S.K."/>
            <person name="Yi H."/>
        </authorList>
    </citation>
    <scope>NUCLEOTIDE SEQUENCE [LARGE SCALE GENOMIC DNA]</scope>
    <source>
        <strain evidence="6 7">HYN0051</strain>
    </source>
</reference>
<dbReference type="Gene3D" id="2.70.98.10">
    <property type="match status" value="1"/>
</dbReference>
<proteinExistence type="inferred from homology"/>
<dbReference type="AlphaFoldDB" id="A0A2Y9TTU1"/>
<dbReference type="EC" id="5.1.3.15" evidence="4"/>
<dbReference type="PANTHER" id="PTHR11122:SF13">
    <property type="entry name" value="GLUCOSE-6-PHOSPHATE 1-EPIMERASE"/>
    <property type="match status" value="1"/>
</dbReference>
<dbReference type="InterPro" id="IPR025532">
    <property type="entry name" value="G6P_1-epimerase"/>
</dbReference>
<keyword evidence="3 4" id="KW-0413">Isomerase</keyword>
<dbReference type="InterPro" id="IPR008183">
    <property type="entry name" value="Aldose_1/G6P_1-epimerase"/>
</dbReference>
<gene>
    <name evidence="6" type="ORF">HYN51_00120</name>
</gene>
<organism evidence="6 7">
    <name type="scientific">Limnobaculum parvum</name>
    <dbReference type="NCBI Taxonomy" id="2172103"/>
    <lineage>
        <taxon>Bacteria</taxon>
        <taxon>Pseudomonadati</taxon>
        <taxon>Pseudomonadota</taxon>
        <taxon>Gammaproteobacteria</taxon>
        <taxon>Enterobacterales</taxon>
        <taxon>Budviciaceae</taxon>
        <taxon>Limnobaculum</taxon>
    </lineage>
</organism>
<dbReference type="CDD" id="cd09020">
    <property type="entry name" value="D-hex-6-P-epi_like"/>
    <property type="match status" value="1"/>
</dbReference>
<name>A0A2Y9TTU1_9GAMM</name>
<dbReference type="GO" id="GO:0005975">
    <property type="term" value="P:carbohydrate metabolic process"/>
    <property type="evidence" value="ECO:0007669"/>
    <property type="project" value="InterPro"/>
</dbReference>
<protein>
    <recommendedName>
        <fullName evidence="4">Putative glucose-6-phosphate 1-epimerase</fullName>
        <ecNumber evidence="4">5.1.3.15</ecNumber>
    </recommendedName>
</protein>
<dbReference type="GO" id="GO:0047938">
    <property type="term" value="F:glucose-6-phosphate 1-epimerase activity"/>
    <property type="evidence" value="ECO:0007669"/>
    <property type="project" value="UniProtKB-UniRule"/>
</dbReference>
<comment type="catalytic activity">
    <reaction evidence="1">
        <text>alpha-D-glucose 6-phosphate = beta-D-glucose 6-phosphate</text>
        <dbReference type="Rhea" id="RHEA:16249"/>
        <dbReference type="ChEBI" id="CHEBI:58225"/>
        <dbReference type="ChEBI" id="CHEBI:58247"/>
        <dbReference type="EC" id="5.1.3.15"/>
    </reaction>
</comment>
<dbReference type="KEGG" id="lpv:HYN51_00120"/>
<evidence type="ECO:0000313" key="7">
    <source>
        <dbReference type="Proteomes" id="UP000244908"/>
    </source>
</evidence>
<dbReference type="GO" id="GO:0005737">
    <property type="term" value="C:cytoplasm"/>
    <property type="evidence" value="ECO:0007669"/>
    <property type="project" value="TreeGrafter"/>
</dbReference>
<sequence>MSDFLFSLPIEQQLTPYLTLRKQDELAIIVVNHPKAKGAIALQGAHLLAWQPNGEEPVIWLSKASHFKQGTPIRGGIPICWPWFGKVASPAHGFARNELWQLTAHDANEDAVWLTFSLEDNEQTRQIWPHAFCLIARIKLGTTCEIELESHGDYSMTSALHTYFNIADISQVSISGLGSHYLDTITGTEHDTHDKTLTFAGPVDRVYSQPESFSVIKDPVLGRSIEVHHHNASDVVTWNPAAEGASAMKDMEDDGYKTMVCVETANASQPVEVHSDKPQYLSVTIRCHKNEPA</sequence>
<dbReference type="EMBL" id="CP029185">
    <property type="protein sequence ID" value="AWH87093.1"/>
    <property type="molecule type" value="Genomic_DNA"/>
</dbReference>
<dbReference type="PANTHER" id="PTHR11122">
    <property type="entry name" value="APOSPORY-ASSOCIATED PROTEIN C-RELATED"/>
    <property type="match status" value="1"/>
</dbReference>
<comment type="similarity">
    <text evidence="2 4">Belongs to the glucose-6-phosphate 1-epimerase family.</text>
</comment>
<dbReference type="PIRSF" id="PIRSF016020">
    <property type="entry name" value="PHexose_mutarotase"/>
    <property type="match status" value="1"/>
</dbReference>
<evidence type="ECO:0000313" key="6">
    <source>
        <dbReference type="EMBL" id="AWH87093.1"/>
    </source>
</evidence>
<dbReference type="RefSeq" id="WP_108899187.1">
    <property type="nucleotide sequence ID" value="NZ_CP029185.2"/>
</dbReference>
<feature type="active site" evidence="5">
    <location>
        <position position="263"/>
    </location>
</feature>
<dbReference type="InterPro" id="IPR011013">
    <property type="entry name" value="Gal_mutarotase_sf_dom"/>
</dbReference>
<dbReference type="OrthoDB" id="9790727at2"/>
<evidence type="ECO:0000256" key="5">
    <source>
        <dbReference type="PIRSR" id="PIRSR016020-1"/>
    </source>
</evidence>
<dbReference type="GO" id="GO:0030246">
    <property type="term" value="F:carbohydrate binding"/>
    <property type="evidence" value="ECO:0007669"/>
    <property type="project" value="UniProtKB-UniRule"/>
</dbReference>
<feature type="active site" evidence="5">
    <location>
        <position position="161"/>
    </location>
</feature>
<evidence type="ECO:0000256" key="2">
    <source>
        <dbReference type="ARBA" id="ARBA00005866"/>
    </source>
</evidence>
<accession>A0A2Y9TTU1</accession>
<evidence type="ECO:0000256" key="1">
    <source>
        <dbReference type="ARBA" id="ARBA00001096"/>
    </source>
</evidence>
<dbReference type="Proteomes" id="UP000244908">
    <property type="component" value="Chromosome"/>
</dbReference>